<organism evidence="3 4">
    <name type="scientific">Citrobacter amalonaticus Y19</name>
    <dbReference type="NCBI Taxonomy" id="1261127"/>
    <lineage>
        <taxon>Bacteria</taxon>
        <taxon>Pseudomonadati</taxon>
        <taxon>Pseudomonadota</taxon>
        <taxon>Gammaproteobacteria</taxon>
        <taxon>Enterobacterales</taxon>
        <taxon>Enterobacteriaceae</taxon>
        <taxon>Citrobacter</taxon>
    </lineage>
</organism>
<gene>
    <name evidence="3" type="ORF">F384_19615</name>
</gene>
<keyword evidence="3" id="KW-0808">Transferase</keyword>
<dbReference type="GO" id="GO:0016757">
    <property type="term" value="F:glycosyltransferase activity"/>
    <property type="evidence" value="ECO:0007669"/>
    <property type="project" value="InterPro"/>
</dbReference>
<dbReference type="HOGENOM" id="CLU_009583_44_2_6"/>
<evidence type="ECO:0000313" key="4">
    <source>
        <dbReference type="Proteomes" id="UP000034085"/>
    </source>
</evidence>
<accession>A0A0F6TXK7</accession>
<dbReference type="RefSeq" id="WP_046492132.1">
    <property type="nucleotide sequence ID" value="NZ_CP011132.1"/>
</dbReference>
<dbReference type="KEGG" id="cama:F384_19615"/>
<dbReference type="InterPro" id="IPR028098">
    <property type="entry name" value="Glyco_trans_4-like_N"/>
</dbReference>
<feature type="domain" description="Glycosyltransferase subfamily 4-like N-terminal" evidence="2">
    <location>
        <begin position="13"/>
        <end position="173"/>
    </location>
</feature>
<dbReference type="Pfam" id="PF00534">
    <property type="entry name" value="Glycos_transf_1"/>
    <property type="match status" value="1"/>
</dbReference>
<dbReference type="GO" id="GO:1901135">
    <property type="term" value="P:carbohydrate derivative metabolic process"/>
    <property type="evidence" value="ECO:0007669"/>
    <property type="project" value="UniProtKB-ARBA"/>
</dbReference>
<dbReference type="PATRIC" id="fig|1261127.3.peg.4095"/>
<feature type="domain" description="Glycosyl transferase family 1" evidence="1">
    <location>
        <begin position="183"/>
        <end position="350"/>
    </location>
</feature>
<dbReference type="SUPFAM" id="SSF53756">
    <property type="entry name" value="UDP-Glycosyltransferase/glycogen phosphorylase"/>
    <property type="match status" value="1"/>
</dbReference>
<dbReference type="InterPro" id="IPR001296">
    <property type="entry name" value="Glyco_trans_1"/>
</dbReference>
<proteinExistence type="predicted"/>
<evidence type="ECO:0000259" key="2">
    <source>
        <dbReference type="Pfam" id="PF13439"/>
    </source>
</evidence>
<dbReference type="Proteomes" id="UP000034085">
    <property type="component" value="Chromosome"/>
</dbReference>
<dbReference type="Pfam" id="PF13439">
    <property type="entry name" value="Glyco_transf_4"/>
    <property type="match status" value="1"/>
</dbReference>
<dbReference type="EMBL" id="CP011132">
    <property type="protein sequence ID" value="AKE60616.1"/>
    <property type="molecule type" value="Genomic_DNA"/>
</dbReference>
<dbReference type="PANTHER" id="PTHR12526">
    <property type="entry name" value="GLYCOSYLTRANSFERASE"/>
    <property type="match status" value="1"/>
</dbReference>
<reference evidence="3 4" key="1">
    <citation type="journal article" date="2013" name="Appl. Microbiol. Biotechnol.">
        <title>Glycerol assimilation and production of 1,3-propanediol by Citrobacter amalonaticus Y19.</title>
        <authorList>
            <person name="Ainala S.K."/>
            <person name="Ashok S."/>
            <person name="Ko Y."/>
            <person name="Park S."/>
        </authorList>
    </citation>
    <scope>NUCLEOTIDE SEQUENCE [LARGE SCALE GENOMIC DNA]</scope>
    <source>
        <strain evidence="3 4">Y19</strain>
    </source>
</reference>
<protein>
    <submittedName>
        <fullName evidence="3">Glucosyltransferase I RfaG</fullName>
    </submittedName>
</protein>
<dbReference type="CDD" id="cd03801">
    <property type="entry name" value="GT4_PimA-like"/>
    <property type="match status" value="1"/>
</dbReference>
<sequence>MIVAFCLYKYFPFGGLQRDFMRIAQTVAARGHQVRIYTQSWDGECPDAFELILVPVKSRTNHGRNAEYFAWVQTHLREHPVDRVVGFNKMPGLDVYFAADVCYAEKVAQEKGFFYRLTSRYRHYAAFERATFEQGKSTQLLMLTDTQIADFQKHYQTEAERFHILPPGIYPDRKYSAQILNAREIVRQKNGITEQQNLLLQVGSDFTRKGVDRSIEALASLPAALRHNTLLYIVGQDKPRKFETLAEKRGVRSNVHFFSGRNDVAELMAAADVLLHPAYQEAAGIVLLEAITAGLPVLTSAVCGYAHYIAQANCGDVIDEPWRQDALNDILRKALTQPSLRAAWAENARHFADTQDLYSLPEKAADIITGGLDG</sequence>
<dbReference type="PANTHER" id="PTHR12526:SF641">
    <property type="entry name" value="LIPOPOLYSACCHARIDE CORE BIOSYNTHESIS PROTEIN RFAG"/>
    <property type="match status" value="1"/>
</dbReference>
<evidence type="ECO:0000259" key="1">
    <source>
        <dbReference type="Pfam" id="PF00534"/>
    </source>
</evidence>
<dbReference type="Gene3D" id="3.40.50.2000">
    <property type="entry name" value="Glycogen Phosphorylase B"/>
    <property type="match status" value="2"/>
</dbReference>
<dbReference type="OrthoDB" id="9802524at2"/>
<dbReference type="AlphaFoldDB" id="A0A0F6TXK7"/>
<name>A0A0F6TXK7_CITAM</name>
<evidence type="ECO:0000313" key="3">
    <source>
        <dbReference type="EMBL" id="AKE60616.1"/>
    </source>
</evidence>